<protein>
    <submittedName>
        <fullName evidence="1">Unannotated protein</fullName>
    </submittedName>
</protein>
<dbReference type="AlphaFoldDB" id="A0A6J7F4C1"/>
<evidence type="ECO:0000313" key="1">
    <source>
        <dbReference type="EMBL" id="CAB4887019.1"/>
    </source>
</evidence>
<sequence length="124" mass="14290">MLEEEFPTPVWWPALLPVDVLPEKYYDQVMRTDLSAGQRVRFFESRVAWSRGVAGIGYHADASYWDGITNMIRLWQRMGFVVRRSGPKDPGRPATIPDEMFVEVGRGVMEMRFDWAPADGQLPK</sequence>
<accession>A0A6J7F4C1</accession>
<dbReference type="EMBL" id="CAFBLS010000338">
    <property type="protein sequence ID" value="CAB4887019.1"/>
    <property type="molecule type" value="Genomic_DNA"/>
</dbReference>
<reference evidence="1" key="1">
    <citation type="submission" date="2020-05" db="EMBL/GenBank/DDBJ databases">
        <authorList>
            <person name="Chiriac C."/>
            <person name="Salcher M."/>
            <person name="Ghai R."/>
            <person name="Kavagutti S V."/>
        </authorList>
    </citation>
    <scope>NUCLEOTIDE SEQUENCE</scope>
</reference>
<organism evidence="1">
    <name type="scientific">freshwater metagenome</name>
    <dbReference type="NCBI Taxonomy" id="449393"/>
    <lineage>
        <taxon>unclassified sequences</taxon>
        <taxon>metagenomes</taxon>
        <taxon>ecological metagenomes</taxon>
    </lineage>
</organism>
<gene>
    <name evidence="1" type="ORF">UFOPK3402_02007</name>
</gene>
<name>A0A6J7F4C1_9ZZZZ</name>
<proteinExistence type="predicted"/>